<feature type="region of interest" description="Disordered" evidence="8">
    <location>
        <begin position="354"/>
        <end position="381"/>
    </location>
</feature>
<keyword evidence="10" id="KW-1185">Reference proteome</keyword>
<evidence type="ECO:0000256" key="2">
    <source>
        <dbReference type="ARBA" id="ARBA00023015"/>
    </source>
</evidence>
<organism evidence="9 10">
    <name type="scientific">Daucus carota subsp. sativus</name>
    <name type="common">Carrot</name>
    <dbReference type="NCBI Taxonomy" id="79200"/>
    <lineage>
        <taxon>Eukaryota</taxon>
        <taxon>Viridiplantae</taxon>
        <taxon>Streptophyta</taxon>
        <taxon>Embryophyta</taxon>
        <taxon>Tracheophyta</taxon>
        <taxon>Spermatophyta</taxon>
        <taxon>Magnoliopsida</taxon>
        <taxon>eudicotyledons</taxon>
        <taxon>Gunneridae</taxon>
        <taxon>Pentapetalae</taxon>
        <taxon>asterids</taxon>
        <taxon>campanulids</taxon>
        <taxon>Apiales</taxon>
        <taxon>Apiaceae</taxon>
        <taxon>Apioideae</taxon>
        <taxon>Scandiceae</taxon>
        <taxon>Daucinae</taxon>
        <taxon>Daucus</taxon>
        <taxon>Daucus sect. Daucus</taxon>
    </lineage>
</organism>
<dbReference type="AlphaFoldDB" id="A0A175YJF8"/>
<dbReference type="EMBL" id="CP093350">
    <property type="protein sequence ID" value="WOH11122.1"/>
    <property type="molecule type" value="Genomic_DNA"/>
</dbReference>
<feature type="region of interest" description="Disordered" evidence="8">
    <location>
        <begin position="1"/>
        <end position="118"/>
    </location>
</feature>
<evidence type="ECO:0000256" key="5">
    <source>
        <dbReference type="ARBA" id="ARBA00023163"/>
    </source>
</evidence>
<evidence type="ECO:0000256" key="3">
    <source>
        <dbReference type="ARBA" id="ARBA00023054"/>
    </source>
</evidence>
<dbReference type="FunFam" id="1.10.10.60:FF:000104">
    <property type="entry name" value="trihelix transcription factor ASIL2"/>
    <property type="match status" value="1"/>
</dbReference>
<dbReference type="InterPro" id="IPR044822">
    <property type="entry name" value="Myb_DNA-bind_4"/>
</dbReference>
<dbReference type="GO" id="GO:0000976">
    <property type="term" value="F:transcription cis-regulatory region binding"/>
    <property type="evidence" value="ECO:0007669"/>
    <property type="project" value="EnsemblPlants"/>
</dbReference>
<dbReference type="OrthoDB" id="691673at2759"/>
<dbReference type="PROSITE" id="PS50090">
    <property type="entry name" value="MYB_LIKE"/>
    <property type="match status" value="1"/>
</dbReference>
<evidence type="ECO:0000256" key="4">
    <source>
        <dbReference type="ARBA" id="ARBA00023125"/>
    </source>
</evidence>
<evidence type="ECO:0000256" key="8">
    <source>
        <dbReference type="SAM" id="MobiDB-lite"/>
    </source>
</evidence>
<dbReference type="Gene3D" id="1.10.10.60">
    <property type="entry name" value="Homeodomain-like"/>
    <property type="match status" value="1"/>
</dbReference>
<keyword evidence="5" id="KW-0804">Transcription</keyword>
<dbReference type="InterPro" id="IPR044823">
    <property type="entry name" value="ASIL1/2-like"/>
</dbReference>
<feature type="compositionally biased region" description="Low complexity" evidence="8">
    <location>
        <begin position="13"/>
        <end position="23"/>
    </location>
</feature>
<sequence length="381" mass="44709">MGDSDDDYPQKHYPSSSSYPSSIRSRRPIHNPNFQTYRDDDDDEDLEDDSNMYRDEEISRKDRNFMKQEEYDEDEDDEDEDGEDGDEDDDDEEYRENGYGGRGYEQNDESKRRQKKRKLESLVSRYEFAPRTSGSVQKMREASAEWSEDESFVLLEVWGERFMQLGRRSLRSEDWVEVAEKVSELCKVERSHVQCRNRLDTLKKKYKKERAKMEEMGGYFGQWVFFKKMDMLLSVSSRQQLSGLACGFDSGEYVFMNPKVYLSQSNAFDEMRDSPAESDSDENESDEVEPLRRGDEDGTSFKLLADSIQKFGAIYEKIEDKKRQQMMELERMRMDFQQDLELKKKQIVERAQAEIEKIREGNDDDTDSNTDTDVSAGNVSG</sequence>
<evidence type="ECO:0000313" key="9">
    <source>
        <dbReference type="EMBL" id="WOH11122.1"/>
    </source>
</evidence>
<keyword evidence="6" id="KW-0539">Nucleus</keyword>
<keyword evidence="3 7" id="KW-0175">Coiled coil</keyword>
<dbReference type="GO" id="GO:0005634">
    <property type="term" value="C:nucleus"/>
    <property type="evidence" value="ECO:0007669"/>
    <property type="project" value="UniProtKB-SubCell"/>
</dbReference>
<proteinExistence type="predicted"/>
<reference evidence="9" key="2">
    <citation type="submission" date="2022-03" db="EMBL/GenBank/DDBJ databases">
        <title>Draft title - Genomic analysis of global carrot germplasm unveils the trajectory of domestication and the origin of high carotenoid orange carrot.</title>
        <authorList>
            <person name="Iorizzo M."/>
            <person name="Ellison S."/>
            <person name="Senalik D."/>
            <person name="Macko-Podgorni A."/>
            <person name="Grzebelus D."/>
            <person name="Bostan H."/>
            <person name="Rolling W."/>
            <person name="Curaba J."/>
            <person name="Simon P."/>
        </authorList>
    </citation>
    <scope>NUCLEOTIDE SEQUENCE</scope>
    <source>
        <tissue evidence="9">Leaf</tissue>
    </source>
</reference>
<reference evidence="9" key="1">
    <citation type="journal article" date="2016" name="Nat. Genet.">
        <title>A high-quality carrot genome assembly provides new insights into carotenoid accumulation and asterid genome evolution.</title>
        <authorList>
            <person name="Iorizzo M."/>
            <person name="Ellison S."/>
            <person name="Senalik D."/>
            <person name="Zeng P."/>
            <person name="Satapoomin P."/>
            <person name="Huang J."/>
            <person name="Bowman M."/>
            <person name="Iovene M."/>
            <person name="Sanseverino W."/>
            <person name="Cavagnaro P."/>
            <person name="Yildiz M."/>
            <person name="Macko-Podgorni A."/>
            <person name="Moranska E."/>
            <person name="Grzebelus E."/>
            <person name="Grzebelus D."/>
            <person name="Ashrafi H."/>
            <person name="Zheng Z."/>
            <person name="Cheng S."/>
            <person name="Spooner D."/>
            <person name="Van Deynze A."/>
            <person name="Simon P."/>
        </authorList>
    </citation>
    <scope>NUCLEOTIDE SEQUENCE</scope>
    <source>
        <tissue evidence="9">Leaf</tissue>
    </source>
</reference>
<dbReference type="KEGG" id="dcr:108199674"/>
<dbReference type="PANTHER" id="PTHR31307:SF8">
    <property type="entry name" value="ALCOHOL DEHYDROGENASE TRANSCRIPTION FACTOR MYB_SANT-LIKE FAMILY PROTEIN"/>
    <property type="match status" value="1"/>
</dbReference>
<feature type="compositionally biased region" description="Acidic residues" evidence="8">
    <location>
        <begin position="276"/>
        <end position="288"/>
    </location>
</feature>
<evidence type="ECO:0000256" key="7">
    <source>
        <dbReference type="SAM" id="Coils"/>
    </source>
</evidence>
<accession>A0A175YJF8</accession>
<dbReference type="Gramene" id="KZM83856">
    <property type="protein sequence ID" value="KZM83856"/>
    <property type="gene ID" value="DCAR_028722"/>
</dbReference>
<dbReference type="OMA" id="YEFAPRT"/>
<dbReference type="Pfam" id="PF13837">
    <property type="entry name" value="Myb_DNA-bind_4"/>
    <property type="match status" value="1"/>
</dbReference>
<gene>
    <name evidence="9" type="ORF">DCAR_0830601</name>
</gene>
<keyword evidence="4" id="KW-0238">DNA-binding</keyword>
<protein>
    <submittedName>
        <fullName evidence="9">Uncharacterized protein</fullName>
    </submittedName>
</protein>
<dbReference type="Proteomes" id="UP000077755">
    <property type="component" value="Chromosome 8"/>
</dbReference>
<keyword evidence="2" id="KW-0805">Transcription regulation</keyword>
<evidence type="ECO:0000256" key="1">
    <source>
        <dbReference type="ARBA" id="ARBA00004123"/>
    </source>
</evidence>
<dbReference type="InterPro" id="IPR001005">
    <property type="entry name" value="SANT/Myb"/>
</dbReference>
<dbReference type="PANTHER" id="PTHR31307">
    <property type="entry name" value="TRIHELIX TRANSCRIPTION FACTOR ASIL2"/>
    <property type="match status" value="1"/>
</dbReference>
<evidence type="ECO:0000313" key="10">
    <source>
        <dbReference type="Proteomes" id="UP000077755"/>
    </source>
</evidence>
<feature type="compositionally biased region" description="Basic and acidic residues" evidence="8">
    <location>
        <begin position="51"/>
        <end position="69"/>
    </location>
</feature>
<name>A0A175YJF8_DAUCS</name>
<feature type="region of interest" description="Disordered" evidence="8">
    <location>
        <begin position="270"/>
        <end position="299"/>
    </location>
</feature>
<feature type="coiled-coil region" evidence="7">
    <location>
        <begin position="315"/>
        <end position="346"/>
    </location>
</feature>
<feature type="compositionally biased region" description="Acidic residues" evidence="8">
    <location>
        <begin position="39"/>
        <end position="50"/>
    </location>
</feature>
<comment type="subcellular location">
    <subcellularLocation>
        <location evidence="1">Nucleus</location>
    </subcellularLocation>
</comment>
<feature type="compositionally biased region" description="Acidic residues" evidence="8">
    <location>
        <begin position="70"/>
        <end position="94"/>
    </location>
</feature>
<evidence type="ECO:0000256" key="6">
    <source>
        <dbReference type="ARBA" id="ARBA00023242"/>
    </source>
</evidence>